<evidence type="ECO:0000256" key="2">
    <source>
        <dbReference type="ARBA" id="ARBA00022963"/>
    </source>
</evidence>
<proteinExistence type="predicted"/>
<protein>
    <submittedName>
        <fullName evidence="8">Alpha/beta fold hydrolase</fullName>
    </submittedName>
</protein>
<sequence length="609" mass="66764">MGVIFRAGQFINCPYPHDKPCFYMKSIHSIMAYGGETRSSYGLFSKRPCRENKVKTQRPSRMVAALVLAGFSCLTVTPILAAERLTVRLGPVERSASVSDLEQFVKTGKLSRELEVFGPFLTQGVRQALDSRLELDSKIAEGIVEDLLSSPQGQRLLAALLLVFPEQTAEEIKMALQLAFAKANGLSLLGILKAFPGENVTVDLTATLAVASRINTSYWETQIARSIIKRELTVDGAAFKPTNLDPTALGPFSVQEETLNFSDQQRQRSLAADIYWGNNSGSRSDREAVRDNPLVVMSHGFGSDRTSLSYLARHLASHGITVVALEHPGSNKQWLDNLPFTINPSELLPPGEFADRPQDVSFVLDELAKLNRQGDNPSLPSFNTEKVVAIGHSFGGYTALALAGARPNLEELKQFCQRSLPVGRAPADWLQCAAVGDNTSRLPEMRDRRIIGIVALNPTAGKIFGNKGLQSTAVPTLFFSTTEDAWAPAVSHQLQPFLGIPEPKYLVTAFSGSHFSFTAPDSPNPFQNKSTEELEPPAAQTEPLRQLVGGIAIAFIKQQTPQAKTYAPFLTPAYAEYRSTAEIPLRLNTEIPSRLARWLEAREETIGQR</sequence>
<accession>A0A7C3ZVN2</accession>
<dbReference type="GO" id="GO:0003847">
    <property type="term" value="F:1-alkyl-2-acetylglycerophosphocholine esterase activity"/>
    <property type="evidence" value="ECO:0007669"/>
    <property type="project" value="TreeGrafter"/>
</dbReference>
<organism evidence="8">
    <name type="scientific">Planktothricoides sp. SpSt-374</name>
    <dbReference type="NCBI Taxonomy" id="2282167"/>
    <lineage>
        <taxon>Bacteria</taxon>
        <taxon>Bacillati</taxon>
        <taxon>Cyanobacteriota</taxon>
        <taxon>Cyanophyceae</taxon>
        <taxon>Oscillatoriophycideae</taxon>
        <taxon>Oscillatoriales</taxon>
        <taxon>Oscillatoriaceae</taxon>
        <taxon>Planktothricoides</taxon>
    </lineage>
</organism>
<dbReference type="GO" id="GO:0016042">
    <property type="term" value="P:lipid catabolic process"/>
    <property type="evidence" value="ECO:0007669"/>
    <property type="project" value="UniProtKB-KW"/>
</dbReference>
<dbReference type="Gene3D" id="3.40.50.1820">
    <property type="entry name" value="alpha/beta hydrolase"/>
    <property type="match status" value="1"/>
</dbReference>
<evidence type="ECO:0000256" key="3">
    <source>
        <dbReference type="ARBA" id="ARBA00023098"/>
    </source>
</evidence>
<dbReference type="InterPro" id="IPR010802">
    <property type="entry name" value="DUF1400"/>
</dbReference>
<keyword evidence="5" id="KW-0812">Transmembrane</keyword>
<evidence type="ECO:0000256" key="4">
    <source>
        <dbReference type="SAM" id="MobiDB-lite"/>
    </source>
</evidence>
<gene>
    <name evidence="8" type="ORF">ENR15_08470</name>
</gene>
<dbReference type="InterPro" id="IPR029058">
    <property type="entry name" value="AB_hydrolase_fold"/>
</dbReference>
<comment type="caution">
    <text evidence="8">The sequence shown here is derived from an EMBL/GenBank/DDBJ whole genome shotgun (WGS) entry which is preliminary data.</text>
</comment>
<dbReference type="Pfam" id="PF12697">
    <property type="entry name" value="Abhydrolase_6"/>
    <property type="match status" value="1"/>
</dbReference>
<evidence type="ECO:0000256" key="1">
    <source>
        <dbReference type="ARBA" id="ARBA00022801"/>
    </source>
</evidence>
<keyword evidence="2" id="KW-0442">Lipid degradation</keyword>
<dbReference type="AlphaFoldDB" id="A0A7C3ZVN2"/>
<feature type="domain" description="AB hydrolase-1" evidence="7">
    <location>
        <begin position="295"/>
        <end position="497"/>
    </location>
</feature>
<keyword evidence="1 8" id="KW-0378">Hydrolase</keyword>
<dbReference type="InterPro" id="IPR000073">
    <property type="entry name" value="AB_hydrolase_1"/>
</dbReference>
<dbReference type="PANTHER" id="PTHR10272:SF13">
    <property type="entry name" value="POLY(ETHYLENE TEREPHTHALATE) HYDROLASE"/>
    <property type="match status" value="1"/>
</dbReference>
<evidence type="ECO:0000259" key="6">
    <source>
        <dbReference type="Pfam" id="PF07176"/>
    </source>
</evidence>
<dbReference type="EMBL" id="DSPX01000083">
    <property type="protein sequence ID" value="HGG00668.1"/>
    <property type="molecule type" value="Genomic_DNA"/>
</dbReference>
<feature type="transmembrane region" description="Helical" evidence="5">
    <location>
        <begin position="62"/>
        <end position="81"/>
    </location>
</feature>
<dbReference type="Pfam" id="PF07176">
    <property type="entry name" value="DUF1400"/>
    <property type="match status" value="1"/>
</dbReference>
<dbReference type="PANTHER" id="PTHR10272">
    <property type="entry name" value="PLATELET-ACTIVATING FACTOR ACETYLHYDROLASE"/>
    <property type="match status" value="1"/>
</dbReference>
<keyword evidence="3" id="KW-0443">Lipid metabolism</keyword>
<evidence type="ECO:0000256" key="5">
    <source>
        <dbReference type="SAM" id="Phobius"/>
    </source>
</evidence>
<name>A0A7C3ZVN2_9CYAN</name>
<evidence type="ECO:0000259" key="7">
    <source>
        <dbReference type="Pfam" id="PF12697"/>
    </source>
</evidence>
<keyword evidence="5" id="KW-1133">Transmembrane helix</keyword>
<reference evidence="8" key="1">
    <citation type="journal article" date="2020" name="mSystems">
        <title>Genome- and Community-Level Interaction Insights into Carbon Utilization and Element Cycling Functions of Hydrothermarchaeota in Hydrothermal Sediment.</title>
        <authorList>
            <person name="Zhou Z."/>
            <person name="Liu Y."/>
            <person name="Xu W."/>
            <person name="Pan J."/>
            <person name="Luo Z.H."/>
            <person name="Li M."/>
        </authorList>
    </citation>
    <scope>NUCLEOTIDE SEQUENCE [LARGE SCALE GENOMIC DNA]</scope>
    <source>
        <strain evidence="8">SpSt-374</strain>
    </source>
</reference>
<dbReference type="SUPFAM" id="SSF53474">
    <property type="entry name" value="alpha/beta-Hydrolases"/>
    <property type="match status" value="1"/>
</dbReference>
<evidence type="ECO:0000313" key="8">
    <source>
        <dbReference type="EMBL" id="HGG00668.1"/>
    </source>
</evidence>
<feature type="compositionally biased region" description="Polar residues" evidence="4">
    <location>
        <begin position="520"/>
        <end position="529"/>
    </location>
</feature>
<feature type="domain" description="DUF1400" evidence="6">
    <location>
        <begin position="81"/>
        <end position="203"/>
    </location>
</feature>
<feature type="region of interest" description="Disordered" evidence="4">
    <location>
        <begin position="520"/>
        <end position="539"/>
    </location>
</feature>
<keyword evidence="5" id="KW-0472">Membrane</keyword>